<dbReference type="AlphaFoldDB" id="A0A8I3AGZ7"/>
<evidence type="ECO:0000256" key="1">
    <source>
        <dbReference type="SAM" id="MobiDB-lite"/>
    </source>
</evidence>
<dbReference type="EMBL" id="JAEMWZ010000445">
    <property type="protein sequence ID" value="KAG7117429.1"/>
    <property type="molecule type" value="Genomic_DNA"/>
</dbReference>
<feature type="region of interest" description="Disordered" evidence="1">
    <location>
        <begin position="331"/>
        <end position="356"/>
    </location>
</feature>
<protein>
    <submittedName>
        <fullName evidence="2">Uncharacterized protein</fullName>
    </submittedName>
</protein>
<evidence type="ECO:0000313" key="2">
    <source>
        <dbReference type="EMBL" id="KAG7117429.1"/>
    </source>
</evidence>
<feature type="region of interest" description="Disordered" evidence="1">
    <location>
        <begin position="1"/>
        <end position="21"/>
    </location>
</feature>
<comment type="caution">
    <text evidence="2">The sequence shown here is derived from an EMBL/GenBank/DDBJ whole genome shotgun (WGS) entry which is preliminary data.</text>
</comment>
<feature type="compositionally biased region" description="Polar residues" evidence="1">
    <location>
        <begin position="335"/>
        <end position="350"/>
    </location>
</feature>
<organism evidence="2 3">
    <name type="scientific">Verticillium longisporum</name>
    <name type="common">Verticillium dahliae var. longisporum</name>
    <dbReference type="NCBI Taxonomy" id="100787"/>
    <lineage>
        <taxon>Eukaryota</taxon>
        <taxon>Fungi</taxon>
        <taxon>Dikarya</taxon>
        <taxon>Ascomycota</taxon>
        <taxon>Pezizomycotina</taxon>
        <taxon>Sordariomycetes</taxon>
        <taxon>Hypocreomycetidae</taxon>
        <taxon>Glomerellales</taxon>
        <taxon>Plectosphaerellaceae</taxon>
        <taxon>Verticillium</taxon>
    </lineage>
</organism>
<sequence length="364" mass="40374">MSDRNPLKTPVPPGPGYKLNPVTRRQYRLSDEHSPTRQRLHDDLLSQLTPLSAVDVLDHPTPSLKACLDAATANERDFVMRTAVASQKIYEWLDELLEWPWPADGGSAGFEAPSTTRKKLFSKETIRYDNGDSSTFLGSLAADDVAAYDDRVEQISHELDDLELDDIKTHVLHNHILPLSRPGTPLSDTGRPIVSMATFNRLDDLAAVITAIIMQALPNISKLSRMLNTWRIRITVLRGIPSLLAAITDAEVALESGWSVISAPPRNPVSALGSPGQEPGLTNAEFDIMKVILQKKITRPGRDLDAMLDSLEGQTDTVPESWIDRMEATEHGMGQDSTGQSCHQPSTKANTEGHDWDDWRWFSR</sequence>
<dbReference type="Proteomes" id="UP000689129">
    <property type="component" value="Unassembled WGS sequence"/>
</dbReference>
<proteinExistence type="predicted"/>
<accession>A0A8I3AGZ7</accession>
<gene>
    <name evidence="2" type="ORF">HYQ45_015857</name>
</gene>
<reference evidence="2" key="1">
    <citation type="journal article" date="2021" name="Mol. Plant Pathol.">
        <title>A 20-kb lineage-specific genomic region tames virulence in pathogenic amphidiploid Verticillium longisporum.</title>
        <authorList>
            <person name="Harting R."/>
            <person name="Starke J."/>
            <person name="Kusch H."/>
            <person name="Poggeler S."/>
            <person name="Maurus I."/>
            <person name="Schluter R."/>
            <person name="Landesfeind M."/>
            <person name="Bulla I."/>
            <person name="Nowrousian M."/>
            <person name="de Jonge R."/>
            <person name="Stahlhut G."/>
            <person name="Hoff K.J."/>
            <person name="Asshauer K.P."/>
            <person name="Thurmer A."/>
            <person name="Stanke M."/>
            <person name="Daniel R."/>
            <person name="Morgenstern B."/>
            <person name="Thomma B.P.H.J."/>
            <person name="Kronstad J.W."/>
            <person name="Braus-Stromeyer S.A."/>
            <person name="Braus G.H."/>
        </authorList>
    </citation>
    <scope>NUCLEOTIDE SEQUENCE</scope>
    <source>
        <strain evidence="2">Vl32</strain>
    </source>
</reference>
<dbReference type="OrthoDB" id="5409589at2759"/>
<name>A0A8I3AGZ7_VERLO</name>
<evidence type="ECO:0000313" key="3">
    <source>
        <dbReference type="Proteomes" id="UP000689129"/>
    </source>
</evidence>